<comment type="caution">
    <text evidence="6">The sequence shown here is derived from an EMBL/GenBank/DDBJ whole genome shotgun (WGS) entry which is preliminary data.</text>
</comment>
<name>A0A2V4E586_9GAMM</name>
<evidence type="ECO:0000256" key="3">
    <source>
        <dbReference type="SAM" id="SignalP"/>
    </source>
</evidence>
<proteinExistence type="inferred from homology"/>
<dbReference type="Pfam" id="PF00760">
    <property type="entry name" value="Cucumo_coat"/>
    <property type="match status" value="1"/>
</dbReference>
<dbReference type="InterPro" id="IPR037061">
    <property type="entry name" value="Lytic_TGlycoase_superhlx_L_sf"/>
</dbReference>
<dbReference type="InterPro" id="IPR008258">
    <property type="entry name" value="Transglycosylase_SLT_dom_1"/>
</dbReference>
<comment type="similarity">
    <text evidence="1">Belongs to the transglycosylase Slt family.</text>
</comment>
<organism evidence="6 7">
    <name type="scientific">Gilliamella apicola</name>
    <dbReference type="NCBI Taxonomy" id="1196095"/>
    <lineage>
        <taxon>Bacteria</taxon>
        <taxon>Pseudomonadati</taxon>
        <taxon>Pseudomonadota</taxon>
        <taxon>Gammaproteobacteria</taxon>
        <taxon>Orbales</taxon>
        <taxon>Orbaceae</taxon>
        <taxon>Gilliamella</taxon>
    </lineage>
</organism>
<dbReference type="GO" id="GO:0042597">
    <property type="term" value="C:periplasmic space"/>
    <property type="evidence" value="ECO:0007669"/>
    <property type="project" value="InterPro"/>
</dbReference>
<keyword evidence="7" id="KW-1185">Reference proteome</keyword>
<dbReference type="OrthoDB" id="92254at2"/>
<evidence type="ECO:0000259" key="4">
    <source>
        <dbReference type="Pfam" id="PF01464"/>
    </source>
</evidence>
<dbReference type="CDD" id="cd13401">
    <property type="entry name" value="Slt70-like"/>
    <property type="match status" value="1"/>
</dbReference>
<dbReference type="SUPFAM" id="SSF53955">
    <property type="entry name" value="Lysozyme-like"/>
    <property type="match status" value="1"/>
</dbReference>
<dbReference type="EMBL" id="QGLR01000004">
    <property type="protein sequence ID" value="PXZ08410.1"/>
    <property type="molecule type" value="Genomic_DNA"/>
</dbReference>
<dbReference type="AlphaFoldDB" id="A0A2V4E586"/>
<sequence>MNSVIRWCLILSTTLLANSVFADPSQNDWRQNYQKWQNTYQSLSFDEQQALLKQLKDYPLYPYAAVQFFQTNIKKVSPQSVSEFVKKYDHFPLTSSLTQAYLTELTNRQDWNAIISFPKDNSTVADCRYQYAKLQKNNDKSALDSVESLWLTGNELPSACDPLLDAWSKSGKRTSDLILLRIELALEKNNVKLARHLTSLLDDNYQTTKSYLLAVFNDPRKLEQFSQNINTSTFTKKIVLAFYPRLVKADKNLAAALLPQLIKKQNLTDEEQNRLQSSLANSYFSDSVTKEQSKWRDNYLTKSHDTPLIEKRIRIAIDANNYQDIAYWITQLPPADQLKEEWQYWHARVLLNNKKTNEAKKILKSLANKRGFYGMVSAQTLNQPYIINNLSKKLPTAEVSSLKNKYDQQPFVIRIEELRLLGLLAESKQEWRYILNNQTQESEYLDLAKYAYHKGWGDLSIQATISGKLWDNWTERLPIMYKNLYNEALKDKAIPLSYALAITRQESAFDTTVKSPVGASGLMQLMPATAKDTAKKVSNITYYSPKQLLEPVTNVHLGTYYLNNVYLQNNNNRILSSAAYNAGPNRVKKWLNNSNGKLDAIAFIESIPFNETRNYVKSVLVYDHIYQHILGEKKPHILTKNEFNRQY</sequence>
<feature type="chain" id="PRO_5015935038" evidence="3">
    <location>
        <begin position="23"/>
        <end position="647"/>
    </location>
</feature>
<dbReference type="Proteomes" id="UP000247932">
    <property type="component" value="Unassembled WGS sequence"/>
</dbReference>
<dbReference type="Gene3D" id="1.10.530.10">
    <property type="match status" value="1"/>
</dbReference>
<dbReference type="NCBIfam" id="NF008631">
    <property type="entry name" value="PRK11619.1"/>
    <property type="match status" value="1"/>
</dbReference>
<protein>
    <submittedName>
        <fullName evidence="6">Murein transglycosylase</fullName>
    </submittedName>
</protein>
<keyword evidence="2 3" id="KW-0732">Signal</keyword>
<gene>
    <name evidence="6" type="ORF">DKK70_01190</name>
</gene>
<dbReference type="Gene3D" id="1.25.20.10">
    <property type="entry name" value="Bacterial muramidases"/>
    <property type="match status" value="1"/>
</dbReference>
<dbReference type="InterPro" id="IPR012289">
    <property type="entry name" value="Lytic_TGlycosylase_superhlx_L"/>
</dbReference>
<dbReference type="SUPFAM" id="SSF48435">
    <property type="entry name" value="Bacterial muramidases"/>
    <property type="match status" value="1"/>
</dbReference>
<dbReference type="RefSeq" id="WP_110432400.1">
    <property type="nucleotide sequence ID" value="NZ_QGLR01000004.1"/>
</dbReference>
<evidence type="ECO:0000259" key="5">
    <source>
        <dbReference type="Pfam" id="PF14718"/>
    </source>
</evidence>
<evidence type="ECO:0000313" key="7">
    <source>
        <dbReference type="Proteomes" id="UP000247932"/>
    </source>
</evidence>
<dbReference type="Gene3D" id="1.10.1240.20">
    <property type="entry name" value="Lytic transglycosylase, superhelical linker domain"/>
    <property type="match status" value="1"/>
</dbReference>
<feature type="domain" description="Transglycosylase SLT" evidence="4">
    <location>
        <begin position="485"/>
        <end position="598"/>
    </location>
</feature>
<dbReference type="InterPro" id="IPR008939">
    <property type="entry name" value="Lytic_TGlycosylase_superhlx_U"/>
</dbReference>
<dbReference type="Pfam" id="PF14718">
    <property type="entry name" value="SLT_L"/>
    <property type="match status" value="1"/>
</dbReference>
<dbReference type="PANTHER" id="PTHR37423">
    <property type="entry name" value="SOLUBLE LYTIC MUREIN TRANSGLYCOSYLASE-RELATED"/>
    <property type="match status" value="1"/>
</dbReference>
<reference evidence="6 7" key="1">
    <citation type="submission" date="2018-05" db="EMBL/GenBank/DDBJ databases">
        <title>Reference genomes for bee gut microbiota database.</title>
        <authorList>
            <person name="Ellegaard K.M."/>
        </authorList>
    </citation>
    <scope>NUCLEOTIDE SEQUENCE [LARGE SCALE GENOMIC DNA]</scope>
    <source>
        <strain evidence="6 7">ESL0182</strain>
    </source>
</reference>
<feature type="domain" description="Lytic transglycosylase superhelical linker" evidence="5">
    <location>
        <begin position="407"/>
        <end position="472"/>
    </location>
</feature>
<dbReference type="GO" id="GO:0004553">
    <property type="term" value="F:hydrolase activity, hydrolyzing O-glycosyl compounds"/>
    <property type="evidence" value="ECO:0007669"/>
    <property type="project" value="InterPro"/>
</dbReference>
<accession>A0A2V4E586</accession>
<dbReference type="Pfam" id="PF01464">
    <property type="entry name" value="SLT"/>
    <property type="match status" value="1"/>
</dbReference>
<feature type="signal peptide" evidence="3">
    <location>
        <begin position="1"/>
        <end position="22"/>
    </location>
</feature>
<evidence type="ECO:0000256" key="2">
    <source>
        <dbReference type="ARBA" id="ARBA00022729"/>
    </source>
</evidence>
<dbReference type="PANTHER" id="PTHR37423:SF5">
    <property type="entry name" value="SOLUBLE LYTIC MUREIN TRANSGLYCOSYLASE"/>
    <property type="match status" value="1"/>
</dbReference>
<dbReference type="InterPro" id="IPR023346">
    <property type="entry name" value="Lysozyme-like_dom_sf"/>
</dbReference>
<evidence type="ECO:0000256" key="1">
    <source>
        <dbReference type="ARBA" id="ARBA00007734"/>
    </source>
</evidence>
<evidence type="ECO:0000313" key="6">
    <source>
        <dbReference type="EMBL" id="PXZ08410.1"/>
    </source>
</evidence>